<dbReference type="Pfam" id="PF14291">
    <property type="entry name" value="DUF4371"/>
    <property type="match status" value="1"/>
</dbReference>
<evidence type="ECO:0000259" key="2">
    <source>
        <dbReference type="Pfam" id="PF05699"/>
    </source>
</evidence>
<dbReference type="InterPro" id="IPR012337">
    <property type="entry name" value="RNaseH-like_sf"/>
</dbReference>
<evidence type="ECO:0000313" key="5">
    <source>
        <dbReference type="Proteomes" id="UP000007819"/>
    </source>
</evidence>
<dbReference type="KEGG" id="api:100571597"/>
<feature type="domain" description="HAT C-terminal dimerisation" evidence="2">
    <location>
        <begin position="511"/>
        <end position="567"/>
    </location>
</feature>
<dbReference type="Proteomes" id="UP000007819">
    <property type="component" value="Chromosome A2"/>
</dbReference>
<evidence type="ECO:0000256" key="1">
    <source>
        <dbReference type="SAM" id="MobiDB-lite"/>
    </source>
</evidence>
<accession>A0A8R1W706</accession>
<dbReference type="PANTHER" id="PTHR45749">
    <property type="match status" value="1"/>
</dbReference>
<dbReference type="RefSeq" id="XP_003247675.2">
    <property type="nucleotide sequence ID" value="XM_003247627.4"/>
</dbReference>
<evidence type="ECO:0008006" key="6">
    <source>
        <dbReference type="Google" id="ProtNLM"/>
    </source>
</evidence>
<dbReference type="GeneID" id="100571597"/>
<dbReference type="Pfam" id="PF05699">
    <property type="entry name" value="Dimer_Tnp_hAT"/>
    <property type="match status" value="1"/>
</dbReference>
<evidence type="ECO:0000313" key="4">
    <source>
        <dbReference type="EnsemblMetazoa" id="XP_003247675.2"/>
    </source>
</evidence>
<reference evidence="4" key="2">
    <citation type="submission" date="2022-06" db="UniProtKB">
        <authorList>
            <consortium name="EnsemblMetazoa"/>
        </authorList>
    </citation>
    <scope>IDENTIFICATION</scope>
</reference>
<evidence type="ECO:0000259" key="3">
    <source>
        <dbReference type="Pfam" id="PF14291"/>
    </source>
</evidence>
<organism evidence="4 5">
    <name type="scientific">Acyrthosiphon pisum</name>
    <name type="common">Pea aphid</name>
    <dbReference type="NCBI Taxonomy" id="7029"/>
    <lineage>
        <taxon>Eukaryota</taxon>
        <taxon>Metazoa</taxon>
        <taxon>Ecdysozoa</taxon>
        <taxon>Arthropoda</taxon>
        <taxon>Hexapoda</taxon>
        <taxon>Insecta</taxon>
        <taxon>Pterygota</taxon>
        <taxon>Neoptera</taxon>
        <taxon>Paraneoptera</taxon>
        <taxon>Hemiptera</taxon>
        <taxon>Sternorrhyncha</taxon>
        <taxon>Aphidomorpha</taxon>
        <taxon>Aphidoidea</taxon>
        <taxon>Aphididae</taxon>
        <taxon>Macrosiphini</taxon>
        <taxon>Acyrthosiphon</taxon>
    </lineage>
</organism>
<protein>
    <recommendedName>
        <fullName evidence="6">Zinc finger MYM-type protein 1-like</fullName>
    </recommendedName>
</protein>
<dbReference type="PANTHER" id="PTHR45749:SF37">
    <property type="entry name" value="OS05G0311600 PROTEIN"/>
    <property type="match status" value="1"/>
</dbReference>
<dbReference type="InterPro" id="IPR025398">
    <property type="entry name" value="DUF4371"/>
</dbReference>
<dbReference type="GO" id="GO:0046983">
    <property type="term" value="F:protein dimerization activity"/>
    <property type="evidence" value="ECO:0007669"/>
    <property type="project" value="InterPro"/>
</dbReference>
<dbReference type="InterPro" id="IPR008906">
    <property type="entry name" value="HATC_C_dom"/>
</dbReference>
<dbReference type="AlphaFoldDB" id="A0A8R1W706"/>
<dbReference type="OrthoDB" id="6620640at2759"/>
<dbReference type="EnsemblMetazoa" id="XM_003247627.4">
    <property type="protein sequence ID" value="XP_003247675.2"/>
    <property type="gene ID" value="LOC100571597"/>
</dbReference>
<feature type="region of interest" description="Disordered" evidence="1">
    <location>
        <begin position="468"/>
        <end position="489"/>
    </location>
</feature>
<proteinExistence type="predicted"/>
<dbReference type="SUPFAM" id="SSF53098">
    <property type="entry name" value="Ribonuclease H-like"/>
    <property type="match status" value="1"/>
</dbReference>
<name>A0A8R1W706_ACYPI</name>
<reference evidence="5" key="1">
    <citation type="submission" date="2010-06" db="EMBL/GenBank/DDBJ databases">
        <authorList>
            <person name="Jiang H."/>
            <person name="Abraham K."/>
            <person name="Ali S."/>
            <person name="Alsbrooks S.L."/>
            <person name="Anim B.N."/>
            <person name="Anosike U.S."/>
            <person name="Attaway T."/>
            <person name="Bandaranaike D.P."/>
            <person name="Battles P.K."/>
            <person name="Bell S.N."/>
            <person name="Bell A.V."/>
            <person name="Beltran B."/>
            <person name="Bickham C."/>
            <person name="Bustamante Y."/>
            <person name="Caleb T."/>
            <person name="Canada A."/>
            <person name="Cardenas V."/>
            <person name="Carter K."/>
            <person name="Chacko J."/>
            <person name="Chandrabose M.N."/>
            <person name="Chavez D."/>
            <person name="Chavez A."/>
            <person name="Chen L."/>
            <person name="Chu H.-S."/>
            <person name="Claassen K.J."/>
            <person name="Cockrell R."/>
            <person name="Collins M."/>
            <person name="Cooper J.A."/>
            <person name="Cree A."/>
            <person name="Curry S.M."/>
            <person name="Da Y."/>
            <person name="Dao M.D."/>
            <person name="Das B."/>
            <person name="Davila M.-L."/>
            <person name="Davy-Carroll L."/>
            <person name="Denson S."/>
            <person name="Dinh H."/>
            <person name="Ebong V.E."/>
            <person name="Edwards J.R."/>
            <person name="Egan A."/>
            <person name="El-Daye J."/>
            <person name="Escobedo L."/>
            <person name="Fernandez S."/>
            <person name="Fernando P.R."/>
            <person name="Flagg N."/>
            <person name="Forbes L.D."/>
            <person name="Fowler R.G."/>
            <person name="Fu Q."/>
            <person name="Gabisi R.A."/>
            <person name="Ganer J."/>
            <person name="Garbino Pronczuk A."/>
            <person name="Garcia R.M."/>
            <person name="Garner T."/>
            <person name="Garrett T.E."/>
            <person name="Gonzalez D.A."/>
            <person name="Hamid H."/>
            <person name="Hawkins E.S."/>
            <person name="Hirani K."/>
            <person name="Hogues M.E."/>
            <person name="Hollins B."/>
            <person name="Hsiao C.-H."/>
            <person name="Jabil R."/>
            <person name="James M.L."/>
            <person name="Jhangiani S.N."/>
            <person name="Johnson B."/>
            <person name="Johnson Q."/>
            <person name="Joshi V."/>
            <person name="Kalu J.B."/>
            <person name="Kam C."/>
            <person name="Kashfia A."/>
            <person name="Keebler J."/>
            <person name="Kisamo H."/>
            <person name="Kovar C.L."/>
            <person name="Lago L.A."/>
            <person name="Lai C.-Y."/>
            <person name="Laidlaw J."/>
            <person name="Lara F."/>
            <person name="Le T.-K."/>
            <person name="Lee S.L."/>
            <person name="Legall F.H."/>
            <person name="Lemon S.J."/>
            <person name="Lewis L.R."/>
            <person name="Li B."/>
            <person name="Liu Y."/>
            <person name="Liu Y.-S."/>
            <person name="Lopez J."/>
            <person name="Lozado R.J."/>
            <person name="Lu J."/>
            <person name="Madu R.C."/>
            <person name="Maheshwari M."/>
            <person name="Maheshwari R."/>
            <person name="Malloy K."/>
            <person name="Martinez E."/>
            <person name="Mathew T."/>
            <person name="Mercado I.C."/>
            <person name="Mercado C."/>
            <person name="Meyer B."/>
            <person name="Montgomery K."/>
            <person name="Morgan M.B."/>
            <person name="Munidasa M."/>
            <person name="Nazareth L.V."/>
            <person name="Nelson J."/>
            <person name="Ng B.M."/>
            <person name="Nguyen N.B."/>
            <person name="Nguyen P.Q."/>
            <person name="Nguyen T."/>
            <person name="Obregon M."/>
            <person name="Okwuonu G.O."/>
            <person name="Onwere C.G."/>
            <person name="Orozco G."/>
            <person name="Parra A."/>
            <person name="Patel S."/>
            <person name="Patil S."/>
            <person name="Perez A."/>
            <person name="Perez Y."/>
            <person name="Pham C."/>
            <person name="Primus E.L."/>
            <person name="Pu L.-L."/>
            <person name="Puazo M."/>
            <person name="Qin X."/>
            <person name="Quiroz J.B."/>
            <person name="Reese J."/>
            <person name="Richards S."/>
            <person name="Rives C.M."/>
            <person name="Robberts R."/>
            <person name="Ruiz S.J."/>
            <person name="Ruiz M.J."/>
            <person name="Santibanez J."/>
            <person name="Schneider B.W."/>
            <person name="Sisson I."/>
            <person name="Smith M."/>
            <person name="Sodergren E."/>
            <person name="Song X.-Z."/>
            <person name="Song B.B."/>
            <person name="Summersgill H."/>
            <person name="Thelus R."/>
            <person name="Thornton R.D."/>
            <person name="Trejos Z.Y."/>
            <person name="Usmani K."/>
            <person name="Vattathil S."/>
            <person name="Villasana D."/>
            <person name="Walker D.L."/>
            <person name="Wang S."/>
            <person name="Wang K."/>
            <person name="White C.S."/>
            <person name="Williams A.C."/>
            <person name="Williamson J."/>
            <person name="Wilson K."/>
            <person name="Woghiren I.O."/>
            <person name="Woodworth J.R."/>
            <person name="Worley K.C."/>
            <person name="Wright R.A."/>
            <person name="Wu W."/>
            <person name="Young L."/>
            <person name="Zhang L."/>
            <person name="Zhang J."/>
            <person name="Zhu Y."/>
            <person name="Muzny D.M."/>
            <person name="Weinstock G."/>
            <person name="Gibbs R.A."/>
        </authorList>
    </citation>
    <scope>NUCLEOTIDE SEQUENCE [LARGE SCALE GENOMIC DNA]</scope>
    <source>
        <strain evidence="5">LSR1</strain>
    </source>
</reference>
<keyword evidence="5" id="KW-1185">Reference proteome</keyword>
<sequence>MSHHNSTLQYHLEKINSSNHNRLTFMSHESQNKLLLIIAEIIRSVIVKQLKAAGLFSVIIDTTTDVASLEQFSFVVRYVHEGSIEERLLSLVTASDATGKGLYNTFCTITEMYQIDWKTKLCAQSYDGAAAMQGEYSGLRTYIQNENPKAIYVWCFAHLLNLVIVDTLDSTTDTKIFFGDLHGIVTFMRARKRTATFYECQKKLNIESKANDRIRKIKNFSDTRWTSHDRVITVIHDKYEALKNTLELLSESTDRVTASNAKSFLQIISSFHFVLVLKLMKSIFTITTPTSCYLQSKSIDFIQAIKLVDETKKRLLELRSDKYFQELVQNTKQFTNEQNLCENDFKKVRTRKTKKMPGENVQDEISSSASDRFRVNTYYKCLDQITSSIDNRFSNARDILKDLALLSPERLMEAKYKSEMDLPDKCFLDLATWITDINPYQLKTEYLLFSKSLKELIIGMKFPDNQSNESLDINSEEDSSEDEHQNITSKPKQNITLGTILNVLSSFDIMSAFPNLYCAYKALCTIPASSASAERSFSKVKLIKTRLRSTMSQQRLESLMLISCERDIPIDINEVINKFGLSSSVLRKELMFG</sequence>
<feature type="domain" description="DUF4371" evidence="3">
    <location>
        <begin position="37"/>
        <end position="138"/>
    </location>
</feature>